<organism evidence="2 3">
    <name type="scientific">Photobacterium marinum</name>
    <dbReference type="NCBI Taxonomy" id="1056511"/>
    <lineage>
        <taxon>Bacteria</taxon>
        <taxon>Pseudomonadati</taxon>
        <taxon>Pseudomonadota</taxon>
        <taxon>Gammaproteobacteria</taxon>
        <taxon>Vibrionales</taxon>
        <taxon>Vibrionaceae</taxon>
        <taxon>Photobacterium</taxon>
    </lineage>
</organism>
<dbReference type="PATRIC" id="fig|1056511.3.peg.4864"/>
<comment type="caution">
    <text evidence="2">The sequence shown here is derived from an EMBL/GenBank/DDBJ whole genome shotgun (WGS) entry which is preliminary data.</text>
</comment>
<keyword evidence="1" id="KW-0812">Transmembrane</keyword>
<reference evidence="2 3" key="1">
    <citation type="submission" date="2012-12" db="EMBL/GenBank/DDBJ databases">
        <title>Genome Assembly of Photobacterium sp. AK15.</title>
        <authorList>
            <person name="Khatri I."/>
            <person name="Vaidya B."/>
            <person name="Srinivas T.N.R."/>
            <person name="Subramanian S."/>
            <person name="Pinnaka A."/>
        </authorList>
    </citation>
    <scope>NUCLEOTIDE SEQUENCE [LARGE SCALE GENOMIC DNA]</scope>
    <source>
        <strain evidence="2 3">AK15</strain>
    </source>
</reference>
<gene>
    <name evidence="2" type="ORF">C942_04051</name>
</gene>
<dbReference type="Proteomes" id="UP000011134">
    <property type="component" value="Unassembled WGS sequence"/>
</dbReference>
<evidence type="ECO:0000313" key="3">
    <source>
        <dbReference type="Proteomes" id="UP000011134"/>
    </source>
</evidence>
<dbReference type="EMBL" id="AMZO01000054">
    <property type="protein sequence ID" value="ELR63155.1"/>
    <property type="molecule type" value="Genomic_DNA"/>
</dbReference>
<dbReference type="AlphaFoldDB" id="L8J2S2"/>
<protein>
    <submittedName>
        <fullName evidence="2">Uncharacterized protein</fullName>
    </submittedName>
</protein>
<proteinExistence type="predicted"/>
<name>L8J2S2_9GAMM</name>
<keyword evidence="3" id="KW-1185">Reference proteome</keyword>
<sequence length="38" mass="4223">MFTPWFLAGAGIGFMNSLVSLKIVTLKKSEFEAQCRNS</sequence>
<keyword evidence="1" id="KW-0472">Membrane</keyword>
<feature type="transmembrane region" description="Helical" evidence="1">
    <location>
        <begin position="6"/>
        <end position="24"/>
    </location>
</feature>
<accession>L8J2S2</accession>
<evidence type="ECO:0000313" key="2">
    <source>
        <dbReference type="EMBL" id="ELR63155.1"/>
    </source>
</evidence>
<keyword evidence="1" id="KW-1133">Transmembrane helix</keyword>
<evidence type="ECO:0000256" key="1">
    <source>
        <dbReference type="SAM" id="Phobius"/>
    </source>
</evidence>